<feature type="region of interest" description="Disordered" evidence="1">
    <location>
        <begin position="130"/>
        <end position="352"/>
    </location>
</feature>
<feature type="compositionally biased region" description="Basic residues" evidence="1">
    <location>
        <begin position="143"/>
        <end position="155"/>
    </location>
</feature>
<gene>
    <name evidence="3" type="ORF">SNEC2469_LOCUS808</name>
</gene>
<protein>
    <recommendedName>
        <fullName evidence="2">UVR domain-containing protein</fullName>
    </recommendedName>
</protein>
<evidence type="ECO:0000256" key="1">
    <source>
        <dbReference type="SAM" id="MobiDB-lite"/>
    </source>
</evidence>
<feature type="region of interest" description="Disordered" evidence="1">
    <location>
        <begin position="445"/>
        <end position="469"/>
    </location>
</feature>
<reference evidence="3" key="1">
    <citation type="submission" date="2021-02" db="EMBL/GenBank/DDBJ databases">
        <authorList>
            <person name="Dougan E. K."/>
            <person name="Rhodes N."/>
            <person name="Thang M."/>
            <person name="Chan C."/>
        </authorList>
    </citation>
    <scope>NUCLEOTIDE SEQUENCE</scope>
</reference>
<evidence type="ECO:0000313" key="3">
    <source>
        <dbReference type="EMBL" id="CAE7183999.1"/>
    </source>
</evidence>
<feature type="compositionally biased region" description="Low complexity" evidence="1">
    <location>
        <begin position="223"/>
        <end position="273"/>
    </location>
</feature>
<dbReference type="AlphaFoldDB" id="A0A812J1C3"/>
<evidence type="ECO:0000259" key="2">
    <source>
        <dbReference type="PROSITE" id="PS50151"/>
    </source>
</evidence>
<organism evidence="3 4">
    <name type="scientific">Symbiodinium necroappetens</name>
    <dbReference type="NCBI Taxonomy" id="1628268"/>
    <lineage>
        <taxon>Eukaryota</taxon>
        <taxon>Sar</taxon>
        <taxon>Alveolata</taxon>
        <taxon>Dinophyceae</taxon>
        <taxon>Suessiales</taxon>
        <taxon>Symbiodiniaceae</taxon>
        <taxon>Symbiodinium</taxon>
    </lineage>
</organism>
<sequence>MLLGKESPVEMSSKVVGMLLQLPLPELRQLVGSSSLLRQRLAEALKLLGIQQAGPTSTSSEAAPEMCPPVARQAELLFVALSCLLGDRDLALSLTSSLQRRLTEAELVGCLVEEKRLRTSIKALSKTLEKELKDEKGAEPKSRARSRRRSQRKKAPLPAQPQQAQPAPQPGAAKRNLTGPSPGAERGPAPAGGNAGRPAFQPRPAGTVASLQAPPKKPDSPQAAPATSAAAAAAAATSATAATPGGASAAAAGPAVAKDEAAVAAPEVKQAAAGCCEVPLGTAPSASTSSGKAMQRSQSQAPQASAPTPVAEASRAARAASAEPDPKRHQDSGQSRRPQRTKRKGHVWSPVTDAFEVARASLAENEEAKAKASTSKPSAKAKAPAPQPDRLAQQEIRQQLQALAESKLRAVENEDFELAQQLKQQEQELQQLCGPAKSWASIATPAAPPTRSVKPGMGVPPNPNRSLSPARTVAQKTGKLVFVLTAPGELTVESFKATSTHVSRRDALARIATAALWRGRSLCWDDVHEIVFIFEDYHALHITPRFVASCPVPSEYHLIMVLARALEGTGMPGLEITAPDKKRFLGGHFEDMVAKYGRSAPSAVVLLHEAFPQSLGLYDRSAGSRGDSLRNLVFFLGAVKDMTPEERGAVHRACRHHSVPCVEANLGQQAEFTSKIIDVLHGHHLYGRLAPAVWRCTRHPQKAEQAEATRPAPPSGLLWVFVPMGGSPRDPVADDKKRDGQYEIPRCCISQLWCSKSEHRSHALSFVYPNGEVLTVNPSLVTCLKLQHRAAPTERNLVNALRVATGDWKADPNLTVDEGCVVLGKASDIMAQR</sequence>
<evidence type="ECO:0000313" key="4">
    <source>
        <dbReference type="Proteomes" id="UP000601435"/>
    </source>
</evidence>
<feature type="compositionally biased region" description="Low complexity" evidence="1">
    <location>
        <begin position="371"/>
        <end position="384"/>
    </location>
</feature>
<dbReference type="PROSITE" id="PS50151">
    <property type="entry name" value="UVR"/>
    <property type="match status" value="1"/>
</dbReference>
<keyword evidence="4" id="KW-1185">Reference proteome</keyword>
<dbReference type="EMBL" id="CAJNJA010005142">
    <property type="protein sequence ID" value="CAE7183999.1"/>
    <property type="molecule type" value="Genomic_DNA"/>
</dbReference>
<dbReference type="Proteomes" id="UP000601435">
    <property type="component" value="Unassembled WGS sequence"/>
</dbReference>
<feature type="compositionally biased region" description="Low complexity" evidence="1">
    <location>
        <begin position="156"/>
        <end position="199"/>
    </location>
</feature>
<feature type="non-terminal residue" evidence="3">
    <location>
        <position position="1"/>
    </location>
</feature>
<feature type="compositionally biased region" description="Polar residues" evidence="1">
    <location>
        <begin position="284"/>
        <end position="296"/>
    </location>
</feature>
<dbReference type="Gene3D" id="1.10.1900.10">
    <property type="entry name" value="c-terminal domain of poly(a) binding protein"/>
    <property type="match status" value="1"/>
</dbReference>
<dbReference type="InterPro" id="IPR036053">
    <property type="entry name" value="PABP-dom"/>
</dbReference>
<comment type="caution">
    <text evidence="3">The sequence shown here is derived from an EMBL/GenBank/DDBJ whole genome shotgun (WGS) entry which is preliminary data.</text>
</comment>
<dbReference type="OrthoDB" id="448804at2759"/>
<feature type="region of interest" description="Disordered" evidence="1">
    <location>
        <begin position="366"/>
        <end position="389"/>
    </location>
</feature>
<dbReference type="SUPFAM" id="SSF63570">
    <property type="entry name" value="PABC (PABP) domain"/>
    <property type="match status" value="1"/>
</dbReference>
<name>A0A812J1C3_9DINO</name>
<accession>A0A812J1C3</accession>
<dbReference type="GO" id="GO:0003723">
    <property type="term" value="F:RNA binding"/>
    <property type="evidence" value="ECO:0007669"/>
    <property type="project" value="InterPro"/>
</dbReference>
<dbReference type="InterPro" id="IPR001943">
    <property type="entry name" value="UVR_dom"/>
</dbReference>
<feature type="compositionally biased region" description="Basic and acidic residues" evidence="1">
    <location>
        <begin position="130"/>
        <end position="142"/>
    </location>
</feature>
<proteinExistence type="predicted"/>
<feature type="compositionally biased region" description="Basic residues" evidence="1">
    <location>
        <begin position="337"/>
        <end position="346"/>
    </location>
</feature>
<feature type="domain" description="UVR" evidence="2">
    <location>
        <begin position="397"/>
        <end position="432"/>
    </location>
</feature>
<feature type="compositionally biased region" description="Low complexity" evidence="1">
    <location>
        <begin position="297"/>
        <end position="323"/>
    </location>
</feature>